<evidence type="ECO:0000259" key="8">
    <source>
        <dbReference type="Pfam" id="PF00082"/>
    </source>
</evidence>
<dbReference type="InterPro" id="IPR023828">
    <property type="entry name" value="Peptidase_S8_Ser-AS"/>
</dbReference>
<evidence type="ECO:0000313" key="9">
    <source>
        <dbReference type="EMBL" id="SZX72477.1"/>
    </source>
</evidence>
<keyword evidence="3 5" id="KW-0378">Hydrolase</keyword>
<feature type="chain" id="PRO_5016690094" description="Peptidase S8/S53 domain-containing protein" evidence="7">
    <location>
        <begin position="23"/>
        <end position="843"/>
    </location>
</feature>
<evidence type="ECO:0000256" key="2">
    <source>
        <dbReference type="ARBA" id="ARBA00022670"/>
    </source>
</evidence>
<accession>A0A383W4A0</accession>
<feature type="domain" description="Peptidase S8/S53" evidence="8">
    <location>
        <begin position="227"/>
        <end position="530"/>
    </location>
</feature>
<reference evidence="9 10" key="1">
    <citation type="submission" date="2016-10" db="EMBL/GenBank/DDBJ databases">
        <authorList>
            <person name="Cai Z."/>
        </authorList>
    </citation>
    <scope>NUCLEOTIDE SEQUENCE [LARGE SCALE GENOMIC DNA]</scope>
</reference>
<evidence type="ECO:0000256" key="6">
    <source>
        <dbReference type="SAM" id="MobiDB-lite"/>
    </source>
</evidence>
<feature type="region of interest" description="Disordered" evidence="6">
    <location>
        <begin position="750"/>
        <end position="777"/>
    </location>
</feature>
<dbReference type="InterPro" id="IPR015500">
    <property type="entry name" value="Peptidase_S8_subtilisin-rel"/>
</dbReference>
<dbReference type="Pfam" id="PF00082">
    <property type="entry name" value="Peptidase_S8"/>
    <property type="match status" value="1"/>
</dbReference>
<feature type="active site" description="Charge relay system" evidence="5">
    <location>
        <position position="229"/>
    </location>
</feature>
<feature type="region of interest" description="Disordered" evidence="6">
    <location>
        <begin position="707"/>
        <end position="737"/>
    </location>
</feature>
<dbReference type="PRINTS" id="PR00723">
    <property type="entry name" value="SUBTILISIN"/>
</dbReference>
<feature type="signal peptide" evidence="7">
    <location>
        <begin position="1"/>
        <end position="22"/>
    </location>
</feature>
<dbReference type="Proteomes" id="UP000256970">
    <property type="component" value="Unassembled WGS sequence"/>
</dbReference>
<dbReference type="GO" id="GO:0006508">
    <property type="term" value="P:proteolysis"/>
    <property type="evidence" value="ECO:0007669"/>
    <property type="project" value="UniProtKB-KW"/>
</dbReference>
<feature type="active site" description="Charge relay system" evidence="5">
    <location>
        <position position="496"/>
    </location>
</feature>
<evidence type="ECO:0000256" key="7">
    <source>
        <dbReference type="SAM" id="SignalP"/>
    </source>
</evidence>
<protein>
    <recommendedName>
        <fullName evidence="8">Peptidase S8/S53 domain-containing protein</fullName>
    </recommendedName>
</protein>
<dbReference type="InterPro" id="IPR022398">
    <property type="entry name" value="Peptidase_S8_His-AS"/>
</dbReference>
<organism evidence="9 10">
    <name type="scientific">Tetradesmus obliquus</name>
    <name type="common">Green alga</name>
    <name type="synonym">Acutodesmus obliquus</name>
    <dbReference type="NCBI Taxonomy" id="3088"/>
    <lineage>
        <taxon>Eukaryota</taxon>
        <taxon>Viridiplantae</taxon>
        <taxon>Chlorophyta</taxon>
        <taxon>core chlorophytes</taxon>
        <taxon>Chlorophyceae</taxon>
        <taxon>CS clade</taxon>
        <taxon>Sphaeropleales</taxon>
        <taxon>Scenedesmaceae</taxon>
        <taxon>Tetradesmus</taxon>
    </lineage>
</organism>
<evidence type="ECO:0000256" key="4">
    <source>
        <dbReference type="ARBA" id="ARBA00022825"/>
    </source>
</evidence>
<gene>
    <name evidence="9" type="ORF">BQ4739_LOCUS12652</name>
</gene>
<dbReference type="SUPFAM" id="SSF52743">
    <property type="entry name" value="Subtilisin-like"/>
    <property type="match status" value="1"/>
</dbReference>
<dbReference type="PROSITE" id="PS51892">
    <property type="entry name" value="SUBTILASE"/>
    <property type="match status" value="1"/>
</dbReference>
<keyword evidence="2 5" id="KW-0645">Protease</keyword>
<comment type="similarity">
    <text evidence="1 5">Belongs to the peptidase S8 family.</text>
</comment>
<keyword evidence="7" id="KW-0732">Signal</keyword>
<feature type="compositionally biased region" description="Low complexity" evidence="6">
    <location>
        <begin position="753"/>
        <end position="777"/>
    </location>
</feature>
<dbReference type="PANTHER" id="PTHR43806:SF11">
    <property type="entry name" value="CEREVISIN-RELATED"/>
    <property type="match status" value="1"/>
</dbReference>
<dbReference type="EMBL" id="FNXT01001139">
    <property type="protein sequence ID" value="SZX72477.1"/>
    <property type="molecule type" value="Genomic_DNA"/>
</dbReference>
<feature type="compositionally biased region" description="Low complexity" evidence="6">
    <location>
        <begin position="707"/>
        <end position="720"/>
    </location>
</feature>
<dbReference type="Gene3D" id="3.40.50.200">
    <property type="entry name" value="Peptidase S8/S53 domain"/>
    <property type="match status" value="1"/>
</dbReference>
<dbReference type="PANTHER" id="PTHR43806">
    <property type="entry name" value="PEPTIDASE S8"/>
    <property type="match status" value="1"/>
</dbReference>
<evidence type="ECO:0000313" key="10">
    <source>
        <dbReference type="Proteomes" id="UP000256970"/>
    </source>
</evidence>
<evidence type="ECO:0000256" key="5">
    <source>
        <dbReference type="PROSITE-ProRule" id="PRU01240"/>
    </source>
</evidence>
<dbReference type="GO" id="GO:0004252">
    <property type="term" value="F:serine-type endopeptidase activity"/>
    <property type="evidence" value="ECO:0007669"/>
    <property type="project" value="UniProtKB-UniRule"/>
</dbReference>
<keyword evidence="4 5" id="KW-0720">Serine protease</keyword>
<proteinExistence type="inferred from homology"/>
<dbReference type="PROSITE" id="PS00138">
    <property type="entry name" value="SUBTILASE_SER"/>
    <property type="match status" value="1"/>
</dbReference>
<dbReference type="InterPro" id="IPR050131">
    <property type="entry name" value="Peptidase_S8_subtilisin-like"/>
</dbReference>
<evidence type="ECO:0000256" key="3">
    <source>
        <dbReference type="ARBA" id="ARBA00022801"/>
    </source>
</evidence>
<dbReference type="PROSITE" id="PS00137">
    <property type="entry name" value="SUBTILASE_HIS"/>
    <property type="match status" value="1"/>
</dbReference>
<sequence>MLWQRIVIFTAAIAALSTAVQAAKCPGDAGVSCTAARSAGIPTCKKGVVLAKIQQDLCDWSTGNMNSNHRQLVKQTAAAAGLGLSFRFPLPVHCWWAFSRPQGGSRRAAHAALAALGVQQQQQQQQNGSGQGAAGVTTAATTAAAAAADNQQQQQEQQQQLDLRRIFALAGVDDLQLAQPAAVPAECSGGSCGDALYGMRLSKIDALWREELADIVPLAEFPYKGTIVDDGVDFTHTDLAGQVDVGSSTTCSIDGGDPATRGLAQVECEGSSEAAMKSCDGHGSLVAGIMAGAWNNGDKGGIAGVVGPVRGGAVVSCNAGSRERSFVDVVRCIAHAAAVNASWVVNLSLGAYVPAGGAVEACYADAIKQHVCDRDGIAVTAAGNGRCVGRDCTTATKCKKPQECPNNYCVCYFGPVDHLDSDPEVPGGGVVHVPSSLAASMPHCVIAVAAVDENNMLAPFSNFGGGVQIVAPGVNITSDLPVAGSAAGVGVISGTSVATPHVSGTALLLRNVFPQASAKDVVNCLLDSANRMPSYPEPYEFAKWFPGKSYKDATGGLLNAQAAFGCLQRRVGCPVTQKRCGSSCLPSAQPCPCSSSSDCTSDETCVNSKCRRSRRSTEQPPGTSCPAGRKLCNGRCILQAGCCTEPDDCPWGQVCGRDGGRCSSSSSSTAAGCPIKGLPACVNAATGVLLPAGASCSAAAYCVSADGSGKQSSPRQPSSGSNGGSNNGGGSRPRNSAALDGLRVEFPARMAGSQQQTQQQQASLYQDQARQQQQQQQDALSQVISSLNGLNSGSSSSGSRLSSSGRLCSYQLKPAGSVCCSSPGGDGRCYWRSTCSGVAAECK</sequence>
<dbReference type="AlphaFoldDB" id="A0A383W4A0"/>
<feature type="compositionally biased region" description="Gly residues" evidence="6">
    <location>
        <begin position="721"/>
        <end position="731"/>
    </location>
</feature>
<evidence type="ECO:0000256" key="1">
    <source>
        <dbReference type="ARBA" id="ARBA00011073"/>
    </source>
</evidence>
<feature type="active site" description="Charge relay system" evidence="5">
    <location>
        <position position="282"/>
    </location>
</feature>
<dbReference type="InterPro" id="IPR036852">
    <property type="entry name" value="Peptidase_S8/S53_dom_sf"/>
</dbReference>
<dbReference type="InterPro" id="IPR000209">
    <property type="entry name" value="Peptidase_S8/S53_dom"/>
</dbReference>
<name>A0A383W4A0_TETOB</name>
<keyword evidence="10" id="KW-1185">Reference proteome</keyword>